<dbReference type="GO" id="GO:0016757">
    <property type="term" value="F:glycosyltransferase activity"/>
    <property type="evidence" value="ECO:0007669"/>
    <property type="project" value="UniProtKB-KW"/>
</dbReference>
<dbReference type="SUPFAM" id="SSF53474">
    <property type="entry name" value="alpha/beta-Hydrolases"/>
    <property type="match status" value="1"/>
</dbReference>
<accession>A0ABW1ES17</accession>
<dbReference type="Pfam" id="PF00156">
    <property type="entry name" value="Pribosyltran"/>
    <property type="match status" value="1"/>
</dbReference>
<keyword evidence="3" id="KW-0328">Glycosyltransferase</keyword>
<dbReference type="InterPro" id="IPR029058">
    <property type="entry name" value="AB_hydrolase_fold"/>
</dbReference>
<comment type="caution">
    <text evidence="3">The sequence shown here is derived from an EMBL/GenBank/DDBJ whole genome shotgun (WGS) entry which is preliminary data.</text>
</comment>
<dbReference type="InterPro" id="IPR000836">
    <property type="entry name" value="PRTase_dom"/>
</dbReference>
<organism evidence="3 4">
    <name type="scientific">Kitasatospora aburaviensis</name>
    <dbReference type="NCBI Taxonomy" id="67265"/>
    <lineage>
        <taxon>Bacteria</taxon>
        <taxon>Bacillati</taxon>
        <taxon>Actinomycetota</taxon>
        <taxon>Actinomycetes</taxon>
        <taxon>Kitasatosporales</taxon>
        <taxon>Streptomycetaceae</taxon>
        <taxon>Kitasatospora</taxon>
    </lineage>
</organism>
<keyword evidence="3" id="KW-0808">Transferase</keyword>
<evidence type="ECO:0000256" key="1">
    <source>
        <dbReference type="SAM" id="MobiDB-lite"/>
    </source>
</evidence>
<feature type="compositionally biased region" description="Basic and acidic residues" evidence="1">
    <location>
        <begin position="435"/>
        <end position="449"/>
    </location>
</feature>
<dbReference type="Gene3D" id="3.40.50.1820">
    <property type="entry name" value="alpha/beta hydrolase"/>
    <property type="match status" value="1"/>
</dbReference>
<dbReference type="Gene3D" id="3.40.50.2020">
    <property type="match status" value="1"/>
</dbReference>
<evidence type="ECO:0000313" key="4">
    <source>
        <dbReference type="Proteomes" id="UP001596067"/>
    </source>
</evidence>
<feature type="compositionally biased region" description="Gly residues" evidence="1">
    <location>
        <begin position="450"/>
        <end position="459"/>
    </location>
</feature>
<dbReference type="Gene3D" id="3.30.1310.20">
    <property type="entry name" value="PRTase-like"/>
    <property type="match status" value="1"/>
</dbReference>
<dbReference type="EMBL" id="JBHSOD010000001">
    <property type="protein sequence ID" value="MFC5883479.1"/>
    <property type="molecule type" value="Genomic_DNA"/>
</dbReference>
<sequence>MHVTGTHFTDRTDAGRRLAAHLGHLRTPETVVVALPRGGVPVAAEVADALGAPLDICVIRKLGVPYQPELGMGAIGEDGIRVLNDQVMRVAGVTDEQLAHVERLERAELERRARRYRGDRAPADLRGSTVVVVDDGIATGSTARAACRIVRARGAARVVLAVPVAPRDWVDRLADVADELICVGTPSPFFAIGEFYGDFSQTTDEEVLRLLAEARGERSRAPAAVDHELTVPAAGVRLAGRLTVPVHALGAVVFAHGSGSGRHSPRNRFVAAYLNRAGLATLLFDLLTEDEEPDRRNVFDVELLGSRLTEVSRRLPDLDEAARSLPIGLFGASTGAAAALWTAARLGDGVRAVVSRGGRPDLAGPARLAAVAAPTLLIVGGRDSTVIDLNRQARARLHCESELAVVPHAGHLFEEPGTLDQVSELARDWFLHHLPEGRQEPGPEGRRGPGPDGGQPSGS</sequence>
<evidence type="ECO:0000259" key="2">
    <source>
        <dbReference type="Pfam" id="PF00156"/>
    </source>
</evidence>
<gene>
    <name evidence="3" type="ORF">ACFP0N_00620</name>
</gene>
<keyword evidence="4" id="KW-1185">Reference proteome</keyword>
<name>A0ABW1ES17_9ACTN</name>
<dbReference type="SUPFAM" id="SSF53271">
    <property type="entry name" value="PRTase-like"/>
    <property type="match status" value="1"/>
</dbReference>
<dbReference type="CDD" id="cd06223">
    <property type="entry name" value="PRTases_typeI"/>
    <property type="match status" value="1"/>
</dbReference>
<feature type="region of interest" description="Disordered" evidence="1">
    <location>
        <begin position="435"/>
        <end position="459"/>
    </location>
</feature>
<feature type="domain" description="Phosphoribosyltransferase" evidence="2">
    <location>
        <begin position="17"/>
        <end position="167"/>
    </location>
</feature>
<protein>
    <submittedName>
        <fullName evidence="3">Phosphoribosyltransferase family protein</fullName>
    </submittedName>
</protein>
<proteinExistence type="predicted"/>
<reference evidence="4" key="1">
    <citation type="journal article" date="2019" name="Int. J. Syst. Evol. Microbiol.">
        <title>The Global Catalogue of Microorganisms (GCM) 10K type strain sequencing project: providing services to taxonomists for standard genome sequencing and annotation.</title>
        <authorList>
            <consortium name="The Broad Institute Genomics Platform"/>
            <consortium name="The Broad Institute Genome Sequencing Center for Infectious Disease"/>
            <person name="Wu L."/>
            <person name="Ma J."/>
        </authorList>
    </citation>
    <scope>NUCLEOTIDE SEQUENCE [LARGE SCALE GENOMIC DNA]</scope>
    <source>
        <strain evidence="4">CGMCC 4.1469</strain>
    </source>
</reference>
<evidence type="ECO:0000313" key="3">
    <source>
        <dbReference type="EMBL" id="MFC5883479.1"/>
    </source>
</evidence>
<dbReference type="Proteomes" id="UP001596067">
    <property type="component" value="Unassembled WGS sequence"/>
</dbReference>
<dbReference type="RefSeq" id="WP_313766282.1">
    <property type="nucleotide sequence ID" value="NZ_BAAAVH010000072.1"/>
</dbReference>
<dbReference type="InterPro" id="IPR029057">
    <property type="entry name" value="PRTase-like"/>
</dbReference>